<dbReference type="OrthoDB" id="9974232at2759"/>
<evidence type="ECO:0000256" key="2">
    <source>
        <dbReference type="SAM" id="MobiDB-lite"/>
    </source>
</evidence>
<dbReference type="Pfam" id="PF14822">
    <property type="entry name" value="Vasohibin"/>
    <property type="match status" value="1"/>
</dbReference>
<feature type="compositionally biased region" description="Basic and acidic residues" evidence="2">
    <location>
        <begin position="263"/>
        <end position="276"/>
    </location>
</feature>
<dbReference type="GO" id="GO:0005737">
    <property type="term" value="C:cytoplasm"/>
    <property type="evidence" value="ECO:0007669"/>
    <property type="project" value="InterPro"/>
</dbReference>
<accession>A0A0M0JLH9</accession>
<dbReference type="EMBL" id="JWZX01002763">
    <property type="protein sequence ID" value="KOO27113.1"/>
    <property type="molecule type" value="Genomic_DNA"/>
</dbReference>
<dbReference type="Proteomes" id="UP000037460">
    <property type="component" value="Unassembled WGS sequence"/>
</dbReference>
<keyword evidence="4" id="KW-1185">Reference proteome</keyword>
<dbReference type="PANTHER" id="PTHR15750">
    <property type="entry name" value="VASOHIBIN-1-LIKE ISOFORM X2"/>
    <property type="match status" value="1"/>
</dbReference>
<sequence length="323" mass="36095">MPAASGDDDEPSKDAPKDADAELEAAIAAIRGNKDLPRPPYPTLPNMNTPAPMSAKVAAVQAYIEKLSYNFTGVNYFDVRKHRPMSRILETGREVTRQALPIKCVEAVFVAAYLTQGLRELERVPFSFRSQIDGVTYKHIVLAVKHSSKWGSVGLSRRRELYYKDLVYDSLAELFLEYKRSYERVFHTLRRVKVGLPLPHEVHAGEIICWAYISQKCLDVPVAAAALADHGRNCHRLSDQWRLECKKAKELGQKPPIPPQAKKRQEAKQAKTGREVVEEERLETDSSEDERAAMDAADAPADAEPAPPPQQADAPNRPSFLAV</sequence>
<name>A0A0M0JLH9_9EUKA</name>
<dbReference type="PANTHER" id="PTHR15750:SF2">
    <property type="entry name" value="VASOHIBIN"/>
    <property type="match status" value="1"/>
</dbReference>
<feature type="active site" evidence="1">
    <location>
        <position position="156"/>
    </location>
</feature>
<feature type="compositionally biased region" description="Acidic residues" evidence="2">
    <location>
        <begin position="277"/>
        <end position="288"/>
    </location>
</feature>
<reference evidence="4" key="1">
    <citation type="journal article" date="2015" name="PLoS Genet.">
        <title>Genome Sequence and Transcriptome Analyses of Chrysochromulina tobin: Metabolic Tools for Enhanced Algal Fitness in the Prominent Order Prymnesiales (Haptophyceae).</title>
        <authorList>
            <person name="Hovde B.T."/>
            <person name="Deodato C.R."/>
            <person name="Hunsperger H.M."/>
            <person name="Ryken S.A."/>
            <person name="Yost W."/>
            <person name="Jha R.K."/>
            <person name="Patterson J."/>
            <person name="Monnat R.J. Jr."/>
            <person name="Barlow S.B."/>
            <person name="Starkenburg S.R."/>
            <person name="Cattolico R.A."/>
        </authorList>
    </citation>
    <scope>NUCLEOTIDE SEQUENCE</scope>
    <source>
        <strain evidence="4">CCMP291</strain>
    </source>
</reference>
<feature type="compositionally biased region" description="Acidic residues" evidence="2">
    <location>
        <begin position="1"/>
        <end position="11"/>
    </location>
</feature>
<comment type="caution">
    <text evidence="3">The sequence shown here is derived from an EMBL/GenBank/DDBJ whole genome shotgun (WGS) entry which is preliminary data.</text>
</comment>
<gene>
    <name evidence="3" type="ORF">Ctob_011329</name>
</gene>
<dbReference type="InterPro" id="IPR028131">
    <property type="entry name" value="VASH1"/>
</dbReference>
<evidence type="ECO:0000313" key="3">
    <source>
        <dbReference type="EMBL" id="KOO27113.1"/>
    </source>
</evidence>
<evidence type="ECO:0000313" key="4">
    <source>
        <dbReference type="Proteomes" id="UP000037460"/>
    </source>
</evidence>
<feature type="compositionally biased region" description="Low complexity" evidence="2">
    <location>
        <begin position="294"/>
        <end position="304"/>
    </location>
</feature>
<organism evidence="3 4">
    <name type="scientific">Chrysochromulina tobinii</name>
    <dbReference type="NCBI Taxonomy" id="1460289"/>
    <lineage>
        <taxon>Eukaryota</taxon>
        <taxon>Haptista</taxon>
        <taxon>Haptophyta</taxon>
        <taxon>Prymnesiophyceae</taxon>
        <taxon>Prymnesiales</taxon>
        <taxon>Chrysochromulinaceae</taxon>
        <taxon>Chrysochromulina</taxon>
    </lineage>
</organism>
<feature type="active site" evidence="1">
    <location>
        <position position="139"/>
    </location>
</feature>
<feature type="region of interest" description="Disordered" evidence="2">
    <location>
        <begin position="249"/>
        <end position="323"/>
    </location>
</feature>
<feature type="region of interest" description="Disordered" evidence="2">
    <location>
        <begin position="1"/>
        <end position="21"/>
    </location>
</feature>
<dbReference type="AlphaFoldDB" id="A0A0M0JLH9"/>
<protein>
    <submittedName>
        <fullName evidence="3">Vasohibin-1</fullName>
    </submittedName>
</protein>
<proteinExistence type="predicted"/>
<feature type="active site" evidence="1">
    <location>
        <position position="104"/>
    </location>
</feature>
<evidence type="ECO:0000256" key="1">
    <source>
        <dbReference type="PIRSR" id="PIRSR628131-1"/>
    </source>
</evidence>